<protein>
    <submittedName>
        <fullName evidence="5">Tetratricopeptide (TPR) repeat protein</fullName>
    </submittedName>
</protein>
<reference evidence="5 6" key="1">
    <citation type="submission" date="2020-08" db="EMBL/GenBank/DDBJ databases">
        <title>Sequencing the genomes of 1000 actinobacteria strains.</title>
        <authorList>
            <person name="Klenk H.-P."/>
        </authorList>
    </citation>
    <scope>NUCLEOTIDE SEQUENCE [LARGE SCALE GENOMIC DNA]</scope>
    <source>
        <strain evidence="5 6">DSM 43023</strain>
    </source>
</reference>
<comment type="caution">
    <text evidence="5">The sequence shown here is derived from an EMBL/GenBank/DDBJ whole genome shotgun (WGS) entry which is preliminary data.</text>
</comment>
<keyword evidence="2" id="KW-0804">Transcription</keyword>
<dbReference type="Proteomes" id="UP000534286">
    <property type="component" value="Unassembled WGS sequence"/>
</dbReference>
<dbReference type="SUPFAM" id="SSF48452">
    <property type="entry name" value="TPR-like"/>
    <property type="match status" value="1"/>
</dbReference>
<dbReference type="Gene3D" id="1.25.40.10">
    <property type="entry name" value="Tetratricopeptide repeat domain"/>
    <property type="match status" value="1"/>
</dbReference>
<feature type="domain" description="Bacterial transcriptional activator" evidence="4">
    <location>
        <begin position="47"/>
        <end position="161"/>
    </location>
</feature>
<dbReference type="GO" id="GO:0003677">
    <property type="term" value="F:DNA binding"/>
    <property type="evidence" value="ECO:0007669"/>
    <property type="project" value="TreeGrafter"/>
</dbReference>
<feature type="compositionally biased region" description="Basic and acidic residues" evidence="3">
    <location>
        <begin position="146"/>
        <end position="157"/>
    </location>
</feature>
<dbReference type="InterPro" id="IPR051677">
    <property type="entry name" value="AfsR-DnrI-RedD_regulator"/>
</dbReference>
<evidence type="ECO:0000256" key="1">
    <source>
        <dbReference type="ARBA" id="ARBA00023015"/>
    </source>
</evidence>
<organism evidence="5 6">
    <name type="scientific">Streptosporangium album</name>
    <dbReference type="NCBI Taxonomy" id="47479"/>
    <lineage>
        <taxon>Bacteria</taxon>
        <taxon>Bacillati</taxon>
        <taxon>Actinomycetota</taxon>
        <taxon>Actinomycetes</taxon>
        <taxon>Streptosporangiales</taxon>
        <taxon>Streptosporangiaceae</taxon>
        <taxon>Streptosporangium</taxon>
    </lineage>
</organism>
<feature type="region of interest" description="Disordered" evidence="3">
    <location>
        <begin position="145"/>
        <end position="212"/>
    </location>
</feature>
<keyword evidence="6" id="KW-1185">Reference proteome</keyword>
<evidence type="ECO:0000259" key="4">
    <source>
        <dbReference type="SMART" id="SM01043"/>
    </source>
</evidence>
<dbReference type="RefSeq" id="WP_184757278.1">
    <property type="nucleotide sequence ID" value="NZ_BAABEK010000004.1"/>
</dbReference>
<evidence type="ECO:0000313" key="6">
    <source>
        <dbReference type="Proteomes" id="UP000534286"/>
    </source>
</evidence>
<dbReference type="CDD" id="cd15831">
    <property type="entry name" value="BTAD"/>
    <property type="match status" value="1"/>
</dbReference>
<evidence type="ECO:0000313" key="5">
    <source>
        <dbReference type="EMBL" id="MBB4941128.1"/>
    </source>
</evidence>
<evidence type="ECO:0000256" key="3">
    <source>
        <dbReference type="SAM" id="MobiDB-lite"/>
    </source>
</evidence>
<gene>
    <name evidence="5" type="ORF">FHR32_005505</name>
</gene>
<name>A0A7W7WBT9_9ACTN</name>
<evidence type="ECO:0000256" key="2">
    <source>
        <dbReference type="ARBA" id="ARBA00023163"/>
    </source>
</evidence>
<dbReference type="AlphaFoldDB" id="A0A7W7WBT9"/>
<accession>A0A7W7WBT9</accession>
<dbReference type="SMART" id="SM01043">
    <property type="entry name" value="BTAD"/>
    <property type="match status" value="1"/>
</dbReference>
<dbReference type="PANTHER" id="PTHR35807:SF1">
    <property type="entry name" value="TRANSCRIPTIONAL REGULATOR REDD"/>
    <property type="match status" value="1"/>
</dbReference>
<dbReference type="PANTHER" id="PTHR35807">
    <property type="entry name" value="TRANSCRIPTIONAL REGULATOR REDD-RELATED"/>
    <property type="match status" value="1"/>
</dbReference>
<proteinExistence type="predicted"/>
<dbReference type="Pfam" id="PF03704">
    <property type="entry name" value="BTAD"/>
    <property type="match status" value="1"/>
</dbReference>
<dbReference type="EMBL" id="JACHJU010000002">
    <property type="protein sequence ID" value="MBB4941128.1"/>
    <property type="molecule type" value="Genomic_DNA"/>
</dbReference>
<keyword evidence="1" id="KW-0805">Transcription regulation</keyword>
<feature type="compositionally biased region" description="Polar residues" evidence="3">
    <location>
        <begin position="203"/>
        <end position="212"/>
    </location>
</feature>
<sequence>MTFLVLGKLGIRNVDGVTVPIRRLKHRQLPAALLLGAGTPVSNRHLRGRRASWNGDLDTAHHHFEQALGLWRGEPLLDERGTPALDDAAARLSEEYLAVLEELSEIQFSLGRYREAVSGLRAATDANPLRERLWGQLMLGLSGAGFRDRRGDGRPDIGEAAGGGEGNPPVRARQTSHGTGQGHDPLRARNRSTRSVIVDRSRPVSSSTRRMR</sequence>
<dbReference type="InterPro" id="IPR011990">
    <property type="entry name" value="TPR-like_helical_dom_sf"/>
</dbReference>
<dbReference type="InterPro" id="IPR005158">
    <property type="entry name" value="BTAD"/>
</dbReference>
<dbReference type="GO" id="GO:0006355">
    <property type="term" value="P:regulation of DNA-templated transcription"/>
    <property type="evidence" value="ECO:0007669"/>
    <property type="project" value="TreeGrafter"/>
</dbReference>